<comment type="caution">
    <text evidence="5">The sequence shown here is derived from an EMBL/GenBank/DDBJ whole genome shotgun (WGS) entry which is preliminary data.</text>
</comment>
<feature type="domain" description="RNA polymerase III subunit RPC82-related helix-turn-helix" evidence="4">
    <location>
        <begin position="11"/>
        <end position="68"/>
    </location>
</feature>
<evidence type="ECO:0000313" key="5">
    <source>
        <dbReference type="EMBL" id="KXZ55574.1"/>
    </source>
</evidence>
<sequence>MASRKQYACDLAIRLVHDQYGDAVGKVFKQLAHKGQQPLTEIIRGTGLPAPTVKQALLILVQQNCINAYLQPGEETFRGPRPSLPVYEAHMDRVLQIIRHTRFLLHIKDEVGEVAEHIVAQLLQEGRLRMDQILGSVAARLGKPQVEVADTIRNTFISLVQGHYVERCPPCSLPPPIIRPHPNSVRSRKAKTAAGSEAHAAEQAGAVRCLEELAFEKQRFKVPQELALEMFAADGAAVAAGPGAGGGAAAAADGAAEVGGEKAEGAAAAESGAAAAAGGGGRGAKRRAEAEAEADGGEELAVKAAPAAKKARKRAGTAKVDVVTPGAAAAGGRPGAAGGGAPGGPSSPVAEPSVLLWRVNNDEFNRRFRHQAMVSLVREKFDDDAAAVAAAMMSAARPYETTVKDERSVQLSEEEVESAVTKLVDAGGAGGTAGVGARAASAVEAGGGDKEEDGDEHSGAGRGRGLKQVEAVVKSRYDVAGLRVADLAMLPPKDTRELLYRMLAGGFVLLQLYRAATRVYTRLRHEMDKERELLSLLEAAKETRTVTFTITAAQRAAFARLKQVTEVMECGLQHLDEMIALFNDY</sequence>
<dbReference type="InterPro" id="IPR036388">
    <property type="entry name" value="WH-like_DNA-bd_sf"/>
</dbReference>
<feature type="region of interest" description="Disordered" evidence="2">
    <location>
        <begin position="272"/>
        <end position="307"/>
    </location>
</feature>
<accession>A0A150H0L6</accession>
<organism evidence="5 6">
    <name type="scientific">Gonium pectorale</name>
    <name type="common">Green alga</name>
    <dbReference type="NCBI Taxonomy" id="33097"/>
    <lineage>
        <taxon>Eukaryota</taxon>
        <taxon>Viridiplantae</taxon>
        <taxon>Chlorophyta</taxon>
        <taxon>core chlorophytes</taxon>
        <taxon>Chlorophyceae</taxon>
        <taxon>CS clade</taxon>
        <taxon>Chlamydomonadales</taxon>
        <taxon>Volvocaceae</taxon>
        <taxon>Gonium</taxon>
    </lineage>
</organism>
<evidence type="ECO:0000256" key="1">
    <source>
        <dbReference type="RuleBase" id="RU367076"/>
    </source>
</evidence>
<comment type="function">
    <text evidence="1">DNA-dependent RNA polymerase catalyzes the transcription of DNA into RNA using the four ribonucleoside triphosphates as substrates. Specific core component of RNA polymerase III which synthesizes small RNAs, such as 5S rRNA and tRNAs.</text>
</comment>
<comment type="similarity">
    <text evidence="1">Belongs to the eukaryotic RPC3/POLR3C RNA polymerase subunit family.</text>
</comment>
<dbReference type="Pfam" id="PF05645">
    <property type="entry name" value="RNA_pol_Rpc82"/>
    <property type="match status" value="1"/>
</dbReference>
<keyword evidence="1" id="KW-0240">DNA-directed RNA polymerase</keyword>
<dbReference type="Pfam" id="PF08221">
    <property type="entry name" value="HTH_9"/>
    <property type="match status" value="1"/>
</dbReference>
<dbReference type="GO" id="GO:0006351">
    <property type="term" value="P:DNA-templated transcription"/>
    <property type="evidence" value="ECO:0007669"/>
    <property type="project" value="InterPro"/>
</dbReference>
<keyword evidence="1" id="KW-0539">Nucleus</keyword>
<dbReference type="InterPro" id="IPR013197">
    <property type="entry name" value="RNA_pol_III_RPC82-rel_HTH"/>
</dbReference>
<dbReference type="EMBL" id="LSYV01000003">
    <property type="protein sequence ID" value="KXZ55574.1"/>
    <property type="molecule type" value="Genomic_DNA"/>
</dbReference>
<name>A0A150H0L6_GONPE</name>
<feature type="compositionally biased region" description="Gly residues" evidence="2">
    <location>
        <begin position="332"/>
        <end position="343"/>
    </location>
</feature>
<dbReference type="GO" id="GO:0005666">
    <property type="term" value="C:RNA polymerase III complex"/>
    <property type="evidence" value="ECO:0007669"/>
    <property type="project" value="UniProtKB-UniRule"/>
</dbReference>
<keyword evidence="6" id="KW-1185">Reference proteome</keyword>
<protein>
    <recommendedName>
        <fullName evidence="1">DNA-directed RNA polymerase III subunit RPC3</fullName>
        <shortName evidence="1">RNA polymerase III subunit C3</shortName>
    </recommendedName>
</protein>
<comment type="subcellular location">
    <subcellularLocation>
        <location evidence="1">Nucleus</location>
    </subcellularLocation>
</comment>
<dbReference type="InterPro" id="IPR039748">
    <property type="entry name" value="RPC3"/>
</dbReference>
<dbReference type="Proteomes" id="UP000075714">
    <property type="component" value="Unassembled WGS sequence"/>
</dbReference>
<keyword evidence="1" id="KW-0804">Transcription</keyword>
<proteinExistence type="inferred from homology"/>
<dbReference type="AlphaFoldDB" id="A0A150H0L6"/>
<dbReference type="InterPro" id="IPR008806">
    <property type="entry name" value="RNA_pol_III_Rpc82_C"/>
</dbReference>
<dbReference type="PANTHER" id="PTHR12949">
    <property type="entry name" value="RNA POLYMERASE III DNA DIRECTED -RELATED"/>
    <property type="match status" value="1"/>
</dbReference>
<dbReference type="Gene3D" id="1.10.10.10">
    <property type="entry name" value="Winged helix-like DNA-binding domain superfamily/Winged helix DNA-binding domain"/>
    <property type="match status" value="3"/>
</dbReference>
<evidence type="ECO:0000259" key="4">
    <source>
        <dbReference type="Pfam" id="PF08221"/>
    </source>
</evidence>
<evidence type="ECO:0000256" key="2">
    <source>
        <dbReference type="SAM" id="MobiDB-lite"/>
    </source>
</evidence>
<dbReference type="PANTHER" id="PTHR12949:SF0">
    <property type="entry name" value="DNA-DIRECTED RNA POLYMERASE III SUBUNIT RPC3"/>
    <property type="match status" value="1"/>
</dbReference>
<dbReference type="STRING" id="33097.A0A150H0L6"/>
<reference evidence="6" key="1">
    <citation type="journal article" date="2016" name="Nat. Commun.">
        <title>The Gonium pectorale genome demonstrates co-option of cell cycle regulation during the evolution of multicellularity.</title>
        <authorList>
            <person name="Hanschen E.R."/>
            <person name="Marriage T.N."/>
            <person name="Ferris P.J."/>
            <person name="Hamaji T."/>
            <person name="Toyoda A."/>
            <person name="Fujiyama A."/>
            <person name="Neme R."/>
            <person name="Noguchi H."/>
            <person name="Minakuchi Y."/>
            <person name="Suzuki M."/>
            <person name="Kawai-Toyooka H."/>
            <person name="Smith D.R."/>
            <person name="Sparks H."/>
            <person name="Anderson J."/>
            <person name="Bakaric R."/>
            <person name="Luria V."/>
            <person name="Karger A."/>
            <person name="Kirschner M.W."/>
            <person name="Durand P.M."/>
            <person name="Michod R.E."/>
            <person name="Nozaki H."/>
            <person name="Olson B.J."/>
        </authorList>
    </citation>
    <scope>NUCLEOTIDE SEQUENCE [LARGE SCALE GENOMIC DNA]</scope>
    <source>
        <strain evidence="6">NIES-2863</strain>
    </source>
</reference>
<evidence type="ECO:0000259" key="3">
    <source>
        <dbReference type="Pfam" id="PF05645"/>
    </source>
</evidence>
<evidence type="ECO:0000313" key="6">
    <source>
        <dbReference type="Proteomes" id="UP000075714"/>
    </source>
</evidence>
<feature type="region of interest" description="Disordered" evidence="2">
    <location>
        <begin position="440"/>
        <end position="465"/>
    </location>
</feature>
<dbReference type="OrthoDB" id="272392at2759"/>
<comment type="subunit">
    <text evidence="1">Component of the RNA polymerase III (Pol III) complex consisting of 17 subunits.</text>
</comment>
<gene>
    <name evidence="5" type="ORF">GPECTOR_2g1123</name>
</gene>
<feature type="domain" description="RNA polymerase III Rpc82 C -terminal" evidence="3">
    <location>
        <begin position="282"/>
        <end position="425"/>
    </location>
</feature>
<feature type="region of interest" description="Disordered" evidence="2">
    <location>
        <begin position="326"/>
        <end position="348"/>
    </location>
</feature>
<dbReference type="GO" id="GO:0003697">
    <property type="term" value="F:single-stranded DNA binding"/>
    <property type="evidence" value="ECO:0007669"/>
    <property type="project" value="UniProtKB-UniRule"/>
</dbReference>